<accession>A0AAV7S147</accession>
<gene>
    <name evidence="1" type="ORF">NDU88_010967</name>
</gene>
<comment type="caution">
    <text evidence="1">The sequence shown here is derived from an EMBL/GenBank/DDBJ whole genome shotgun (WGS) entry which is preliminary data.</text>
</comment>
<sequence length="92" mass="9839">MNCCHSNPGLCLLTAPQPSSAPGTSHHTTPWSYASVAFLDVAAHTGPDTDDLRTSMGADRILTSPSLCPRLKRANGCKNVCEDVKVNHHQVQ</sequence>
<dbReference type="Proteomes" id="UP001066276">
    <property type="component" value="Chromosome 5"/>
</dbReference>
<dbReference type="AlphaFoldDB" id="A0AAV7S147"/>
<proteinExistence type="predicted"/>
<name>A0AAV7S147_PLEWA</name>
<keyword evidence="2" id="KW-1185">Reference proteome</keyword>
<evidence type="ECO:0000313" key="1">
    <source>
        <dbReference type="EMBL" id="KAJ1158274.1"/>
    </source>
</evidence>
<protein>
    <submittedName>
        <fullName evidence="1">Uncharacterized protein</fullName>
    </submittedName>
</protein>
<dbReference type="EMBL" id="JANPWB010000009">
    <property type="protein sequence ID" value="KAJ1158274.1"/>
    <property type="molecule type" value="Genomic_DNA"/>
</dbReference>
<reference evidence="1" key="1">
    <citation type="journal article" date="2022" name="bioRxiv">
        <title>Sequencing and chromosome-scale assembly of the giantPleurodeles waltlgenome.</title>
        <authorList>
            <person name="Brown T."/>
            <person name="Elewa A."/>
            <person name="Iarovenko S."/>
            <person name="Subramanian E."/>
            <person name="Araus A.J."/>
            <person name="Petzold A."/>
            <person name="Susuki M."/>
            <person name="Suzuki K.-i.T."/>
            <person name="Hayashi T."/>
            <person name="Toyoda A."/>
            <person name="Oliveira C."/>
            <person name="Osipova E."/>
            <person name="Leigh N.D."/>
            <person name="Simon A."/>
            <person name="Yun M.H."/>
        </authorList>
    </citation>
    <scope>NUCLEOTIDE SEQUENCE</scope>
    <source>
        <strain evidence="1">20211129_DDA</strain>
        <tissue evidence="1">Liver</tissue>
    </source>
</reference>
<evidence type="ECO:0000313" key="2">
    <source>
        <dbReference type="Proteomes" id="UP001066276"/>
    </source>
</evidence>
<organism evidence="1 2">
    <name type="scientific">Pleurodeles waltl</name>
    <name type="common">Iberian ribbed newt</name>
    <dbReference type="NCBI Taxonomy" id="8319"/>
    <lineage>
        <taxon>Eukaryota</taxon>
        <taxon>Metazoa</taxon>
        <taxon>Chordata</taxon>
        <taxon>Craniata</taxon>
        <taxon>Vertebrata</taxon>
        <taxon>Euteleostomi</taxon>
        <taxon>Amphibia</taxon>
        <taxon>Batrachia</taxon>
        <taxon>Caudata</taxon>
        <taxon>Salamandroidea</taxon>
        <taxon>Salamandridae</taxon>
        <taxon>Pleurodelinae</taxon>
        <taxon>Pleurodeles</taxon>
    </lineage>
</organism>